<evidence type="ECO:0000313" key="2">
    <source>
        <dbReference type="EMBL" id="CAE4611235.1"/>
    </source>
</evidence>
<name>A0A7S4RFK8_9STRA</name>
<dbReference type="AlphaFoldDB" id="A0A7S4RFK8"/>
<accession>A0A7S4RFK8</accession>
<feature type="region of interest" description="Disordered" evidence="1">
    <location>
        <begin position="1"/>
        <end position="35"/>
    </location>
</feature>
<protein>
    <submittedName>
        <fullName evidence="2">Uncharacterized protein</fullName>
    </submittedName>
</protein>
<feature type="compositionally biased region" description="Polar residues" evidence="1">
    <location>
        <begin position="19"/>
        <end position="35"/>
    </location>
</feature>
<gene>
    <name evidence="2" type="ORF">DBRI00130_LOCUS16993</name>
</gene>
<sequence>MYMTEPQEEEEPLREEANISEQNTHSTKAANSNVTNYPTLVPASSSLPRTHGKSFWVVPAPEAFSRHSSTCRLLGYCKAPAGASYTAQVGDFLRAGSTSCQALQVLPGTSLRFSFGYYKT</sequence>
<dbReference type="EMBL" id="HBNS01021442">
    <property type="protein sequence ID" value="CAE4611235.1"/>
    <property type="molecule type" value="Transcribed_RNA"/>
</dbReference>
<proteinExistence type="predicted"/>
<evidence type="ECO:0000256" key="1">
    <source>
        <dbReference type="SAM" id="MobiDB-lite"/>
    </source>
</evidence>
<feature type="compositionally biased region" description="Acidic residues" evidence="1">
    <location>
        <begin position="1"/>
        <end position="13"/>
    </location>
</feature>
<organism evidence="2">
    <name type="scientific">Ditylum brightwellii</name>
    <dbReference type="NCBI Taxonomy" id="49249"/>
    <lineage>
        <taxon>Eukaryota</taxon>
        <taxon>Sar</taxon>
        <taxon>Stramenopiles</taxon>
        <taxon>Ochrophyta</taxon>
        <taxon>Bacillariophyta</taxon>
        <taxon>Mediophyceae</taxon>
        <taxon>Lithodesmiophycidae</taxon>
        <taxon>Lithodesmiales</taxon>
        <taxon>Lithodesmiaceae</taxon>
        <taxon>Ditylum</taxon>
    </lineage>
</organism>
<reference evidence="2" key="1">
    <citation type="submission" date="2021-01" db="EMBL/GenBank/DDBJ databases">
        <authorList>
            <person name="Corre E."/>
            <person name="Pelletier E."/>
            <person name="Niang G."/>
            <person name="Scheremetjew M."/>
            <person name="Finn R."/>
            <person name="Kale V."/>
            <person name="Holt S."/>
            <person name="Cochrane G."/>
            <person name="Meng A."/>
            <person name="Brown T."/>
            <person name="Cohen L."/>
        </authorList>
    </citation>
    <scope>NUCLEOTIDE SEQUENCE</scope>
    <source>
        <strain evidence="2">GSO104</strain>
    </source>
</reference>